<evidence type="ECO:0000313" key="3">
    <source>
        <dbReference type="Proteomes" id="UP000243900"/>
    </source>
</evidence>
<dbReference type="HAMAP" id="MF_00720">
    <property type="entry name" value="PriB"/>
    <property type="match status" value="1"/>
</dbReference>
<accession>A0A2P6ATI0</accession>
<dbReference type="GO" id="GO:0006269">
    <property type="term" value="P:DNA replication, synthesis of primer"/>
    <property type="evidence" value="ECO:0007669"/>
    <property type="project" value="UniProtKB-KW"/>
</dbReference>
<comment type="function">
    <text evidence="1">Involved in the restart of stalled replication forks, which reloads the replicative helicase on sites other than the origin of replication; the PriA-PriB pathway is the major replication restart pathway. During primosome assembly it facilitates complex formation between PriA and DnaT on DNA; stabilizes PriA on DNA. Stimulates the DNA unwinding activity of PriA helicase.</text>
</comment>
<dbReference type="SUPFAM" id="SSF50249">
    <property type="entry name" value="Nucleic acid-binding proteins"/>
    <property type="match status" value="1"/>
</dbReference>
<dbReference type="InterPro" id="IPR012340">
    <property type="entry name" value="NA-bd_OB-fold"/>
</dbReference>
<gene>
    <name evidence="1 2" type="primary">priB</name>
    <name evidence="2" type="ORF">C5O18_03775</name>
</gene>
<evidence type="ECO:0000313" key="2">
    <source>
        <dbReference type="EMBL" id="PQA47954.1"/>
    </source>
</evidence>
<comment type="caution">
    <text evidence="2">The sequence shown here is derived from an EMBL/GenBank/DDBJ whole genome shotgun (WGS) entry which is preliminary data.</text>
</comment>
<dbReference type="Proteomes" id="UP000243900">
    <property type="component" value="Unassembled WGS sequence"/>
</dbReference>
<dbReference type="PIRSF" id="PIRSF003135">
    <property type="entry name" value="Primosomal_n"/>
    <property type="match status" value="1"/>
</dbReference>
<dbReference type="InterPro" id="IPR023646">
    <property type="entry name" value="Prisomal_replication_PriB"/>
</dbReference>
<proteinExistence type="inferred from homology"/>
<name>A0A2P6ATI0_9GAMM</name>
<keyword evidence="1" id="KW-0238">DNA-binding</keyword>
<reference evidence="3" key="1">
    <citation type="submission" date="2018-02" db="EMBL/GenBank/DDBJ databases">
        <title>Genome sequencing of Solimonas sp. HR-BB.</title>
        <authorList>
            <person name="Lee Y."/>
            <person name="Jeon C.O."/>
        </authorList>
    </citation>
    <scope>NUCLEOTIDE SEQUENCE [LARGE SCALE GENOMIC DNA]</scope>
    <source>
        <strain evidence="3">HR-E</strain>
    </source>
</reference>
<dbReference type="GO" id="GO:1990077">
    <property type="term" value="C:primosome complex"/>
    <property type="evidence" value="ECO:0007669"/>
    <property type="project" value="UniProtKB-UniRule"/>
</dbReference>
<sequence length="106" mass="11782">MAENVFVEQNTLRISGILEKQFPPRVSPAGVAHQDILLQHRSRQLEAGVMREARLVLTVHLAGELVGQARDFSPGDRIVVSGFLAPASYRESEKLVLHAQTLNRQD</sequence>
<comment type="subunit">
    <text evidence="1">Homodimer. Interacts with PriA and DnaT. Component of the replication restart primosome. Primosome assembly occurs via a 'hand-off' mechanism. PriA binds to replication forks, subsequently PriB then DnaT bind; DnaT then displaces ssDNA to generate the helicase loading substrate.</text>
</comment>
<keyword evidence="3" id="KW-1185">Reference proteome</keyword>
<keyword evidence="1" id="KW-0639">Primosome</keyword>
<dbReference type="EMBL" id="PTQZ01000056">
    <property type="protein sequence ID" value="PQA47954.1"/>
    <property type="molecule type" value="Genomic_DNA"/>
</dbReference>
<dbReference type="GO" id="GO:0003697">
    <property type="term" value="F:single-stranded DNA binding"/>
    <property type="evidence" value="ECO:0007669"/>
    <property type="project" value="UniProtKB-UniRule"/>
</dbReference>
<dbReference type="Gene3D" id="2.40.50.140">
    <property type="entry name" value="Nucleic acid-binding proteins"/>
    <property type="match status" value="1"/>
</dbReference>
<dbReference type="Pfam" id="PF22657">
    <property type="entry name" value="SSB_1"/>
    <property type="match status" value="1"/>
</dbReference>
<protein>
    <recommendedName>
        <fullName evidence="1">Replication restart protein PriB</fullName>
    </recommendedName>
</protein>
<organism evidence="2 3">
    <name type="scientific">Amnimonas aquatica</name>
    <dbReference type="NCBI Taxonomy" id="2094561"/>
    <lineage>
        <taxon>Bacteria</taxon>
        <taxon>Pseudomonadati</taxon>
        <taxon>Pseudomonadota</taxon>
        <taxon>Gammaproteobacteria</taxon>
        <taxon>Moraxellales</taxon>
        <taxon>Moraxellaceae</taxon>
        <taxon>Amnimonas</taxon>
    </lineage>
</organism>
<comment type="similarity">
    <text evidence="1">Belongs to the PriB family.</text>
</comment>
<dbReference type="NCBIfam" id="TIGR04418">
    <property type="entry name" value="PriB_gamma"/>
    <property type="match status" value="1"/>
</dbReference>
<evidence type="ECO:0000256" key="1">
    <source>
        <dbReference type="HAMAP-Rule" id="MF_00720"/>
    </source>
</evidence>
<keyword evidence="1" id="KW-0235">DNA replication</keyword>
<dbReference type="AlphaFoldDB" id="A0A2P6ATI0"/>